<evidence type="ECO:0008006" key="4">
    <source>
        <dbReference type="Google" id="ProtNLM"/>
    </source>
</evidence>
<evidence type="ECO:0000313" key="2">
    <source>
        <dbReference type="EMBL" id="MEB3966440.1"/>
    </source>
</evidence>
<dbReference type="Proteomes" id="UP001352223">
    <property type="component" value="Unassembled WGS sequence"/>
</dbReference>
<reference evidence="2 3" key="1">
    <citation type="submission" date="2022-10" db="EMBL/GenBank/DDBJ databases">
        <authorList>
            <person name="Xie J."/>
            <person name="Shen N."/>
        </authorList>
    </citation>
    <scope>NUCLEOTIDE SEQUENCE [LARGE SCALE GENOMIC DNA]</scope>
    <source>
        <strain evidence="2 3">DSM 41681</strain>
    </source>
</reference>
<feature type="compositionally biased region" description="Gly residues" evidence="1">
    <location>
        <begin position="91"/>
        <end position="103"/>
    </location>
</feature>
<feature type="compositionally biased region" description="Low complexity" evidence="1">
    <location>
        <begin position="40"/>
        <end position="49"/>
    </location>
</feature>
<feature type="region of interest" description="Disordered" evidence="1">
    <location>
        <begin position="39"/>
        <end position="65"/>
    </location>
</feature>
<sequence length="103" mass="10468">MGVLATALTSCGSDPDRRCVDRDSYDTLSGYKVVGDQYCKSGSGTNTSGKGRKSGTGKSGRVDGAWYYDSDVSGRRADNGTFSRGEAVDRGGFGCSGSGSGGG</sequence>
<keyword evidence="3" id="KW-1185">Reference proteome</keyword>
<proteinExistence type="predicted"/>
<accession>A0ABU6CR75</accession>
<evidence type="ECO:0000313" key="3">
    <source>
        <dbReference type="Proteomes" id="UP001352223"/>
    </source>
</evidence>
<name>A0ABU6CR75_9ACTN</name>
<dbReference type="EMBL" id="JAOZYB010000360">
    <property type="protein sequence ID" value="MEB3966440.1"/>
    <property type="molecule type" value="Genomic_DNA"/>
</dbReference>
<organism evidence="2 3">
    <name type="scientific">Streptomyces kunmingensis</name>
    <dbReference type="NCBI Taxonomy" id="68225"/>
    <lineage>
        <taxon>Bacteria</taxon>
        <taxon>Bacillati</taxon>
        <taxon>Actinomycetota</taxon>
        <taxon>Actinomycetes</taxon>
        <taxon>Kitasatosporales</taxon>
        <taxon>Streptomycetaceae</taxon>
        <taxon>Streptomyces</taxon>
    </lineage>
</organism>
<feature type="region of interest" description="Disordered" evidence="1">
    <location>
        <begin position="78"/>
        <end position="103"/>
    </location>
</feature>
<evidence type="ECO:0000256" key="1">
    <source>
        <dbReference type="SAM" id="MobiDB-lite"/>
    </source>
</evidence>
<dbReference type="RefSeq" id="WP_324775780.1">
    <property type="nucleotide sequence ID" value="NZ_BAAATS010000025.1"/>
</dbReference>
<gene>
    <name evidence="2" type="ORF">OKJ48_40370</name>
</gene>
<comment type="caution">
    <text evidence="2">The sequence shown here is derived from an EMBL/GenBank/DDBJ whole genome shotgun (WGS) entry which is preliminary data.</text>
</comment>
<protein>
    <recommendedName>
        <fullName evidence="4">Lipoprotein</fullName>
    </recommendedName>
</protein>